<dbReference type="EMBL" id="AMCI01006935">
    <property type="protein sequence ID" value="EJW93500.1"/>
    <property type="molecule type" value="Genomic_DNA"/>
</dbReference>
<dbReference type="AlphaFoldDB" id="J9C100"/>
<protein>
    <submittedName>
        <fullName evidence="1">Uncharacterized protein</fullName>
    </submittedName>
</protein>
<name>J9C100_9ZZZZ</name>
<proteinExistence type="predicted"/>
<accession>J9C100</accession>
<sequence>THNHAIKVVNKFGSHDSILYKLKEFSSSVPDFRRLDKGNIRHRLDDIIMLMILARISRCIGRAEINERAVVVTGIHDT</sequence>
<evidence type="ECO:0000313" key="1">
    <source>
        <dbReference type="EMBL" id="EJW93500.1"/>
    </source>
</evidence>
<gene>
    <name evidence="1" type="ORF">EVA_18393</name>
</gene>
<comment type="caution">
    <text evidence="1">The sequence shown here is derived from an EMBL/GenBank/DDBJ whole genome shotgun (WGS) entry which is preliminary data.</text>
</comment>
<reference evidence="1" key="1">
    <citation type="journal article" date="2012" name="PLoS ONE">
        <title>Gene sets for utilization of primary and secondary nutrition supplies in the distal gut of endangered iberian lynx.</title>
        <authorList>
            <person name="Alcaide M."/>
            <person name="Messina E."/>
            <person name="Richter M."/>
            <person name="Bargiela R."/>
            <person name="Peplies J."/>
            <person name="Huws S.A."/>
            <person name="Newbold C.J."/>
            <person name="Golyshin P.N."/>
            <person name="Simon M.A."/>
            <person name="Lopez G."/>
            <person name="Yakimov M.M."/>
            <person name="Ferrer M."/>
        </authorList>
    </citation>
    <scope>NUCLEOTIDE SEQUENCE</scope>
</reference>
<feature type="non-terminal residue" evidence="1">
    <location>
        <position position="1"/>
    </location>
</feature>
<organism evidence="1">
    <name type="scientific">gut metagenome</name>
    <dbReference type="NCBI Taxonomy" id="749906"/>
    <lineage>
        <taxon>unclassified sequences</taxon>
        <taxon>metagenomes</taxon>
        <taxon>organismal metagenomes</taxon>
    </lineage>
</organism>